<reference evidence="4 5" key="1">
    <citation type="journal article" date="2015" name="Biotechnol. Biofuels">
        <title>Enhanced degradation of softwood versus hardwood by the white-rot fungus Pycnoporus coccineus.</title>
        <authorList>
            <person name="Couturier M."/>
            <person name="Navarro D."/>
            <person name="Chevret D."/>
            <person name="Henrissat B."/>
            <person name="Piumi F."/>
            <person name="Ruiz-Duenas F.J."/>
            <person name="Martinez A.T."/>
            <person name="Grigoriev I.V."/>
            <person name="Riley R."/>
            <person name="Lipzen A."/>
            <person name="Berrin J.G."/>
            <person name="Master E.R."/>
            <person name="Rosso M.N."/>
        </authorList>
    </citation>
    <scope>NUCLEOTIDE SEQUENCE [LARGE SCALE GENOMIC DNA]</scope>
    <source>
        <strain evidence="4 5">BRFM310</strain>
    </source>
</reference>
<feature type="region of interest" description="Disordered" evidence="1">
    <location>
        <begin position="814"/>
        <end position="895"/>
    </location>
</feature>
<feature type="compositionally biased region" description="Low complexity" evidence="1">
    <location>
        <begin position="363"/>
        <end position="381"/>
    </location>
</feature>
<feature type="compositionally biased region" description="Acidic residues" evidence="1">
    <location>
        <begin position="529"/>
        <end position="545"/>
    </location>
</feature>
<dbReference type="GO" id="GO:0031930">
    <property type="term" value="P:mitochondria-nucleus signaling pathway"/>
    <property type="evidence" value="ECO:0007669"/>
    <property type="project" value="TreeGrafter"/>
</dbReference>
<feature type="compositionally biased region" description="Basic and acidic residues" evidence="1">
    <location>
        <begin position="885"/>
        <end position="895"/>
    </location>
</feature>
<dbReference type="GO" id="GO:0006808">
    <property type="term" value="P:regulation of nitrogen utilization"/>
    <property type="evidence" value="ECO:0007669"/>
    <property type="project" value="TreeGrafter"/>
</dbReference>
<feature type="domain" description="Nitrogen regulatory protein areA GATA-like" evidence="2">
    <location>
        <begin position="29"/>
        <end position="56"/>
    </location>
</feature>
<dbReference type="GO" id="GO:0005737">
    <property type="term" value="C:cytoplasm"/>
    <property type="evidence" value="ECO:0007669"/>
    <property type="project" value="TreeGrafter"/>
</dbReference>
<evidence type="ECO:0000259" key="2">
    <source>
        <dbReference type="Pfam" id="PF08550"/>
    </source>
</evidence>
<dbReference type="Pfam" id="PF08550">
    <property type="entry name" value="GATA_AreA"/>
    <property type="match status" value="1"/>
</dbReference>
<feature type="compositionally biased region" description="Polar residues" evidence="1">
    <location>
        <begin position="619"/>
        <end position="629"/>
    </location>
</feature>
<feature type="compositionally biased region" description="Basic and acidic residues" evidence="1">
    <location>
        <begin position="546"/>
        <end position="580"/>
    </location>
</feature>
<dbReference type="InterPro" id="IPR053043">
    <property type="entry name" value="Ras-cAMP_regulatory"/>
</dbReference>
<dbReference type="STRING" id="1353009.A0A1Y2I864"/>
<feature type="compositionally biased region" description="Pro residues" evidence="1">
    <location>
        <begin position="218"/>
        <end position="227"/>
    </location>
</feature>
<dbReference type="OrthoDB" id="515401at2759"/>
<feature type="compositionally biased region" description="Low complexity" evidence="1">
    <location>
        <begin position="282"/>
        <end position="295"/>
    </location>
</feature>
<feature type="region of interest" description="Disordered" evidence="1">
    <location>
        <begin position="261"/>
        <end position="645"/>
    </location>
</feature>
<feature type="compositionally biased region" description="Polar residues" evidence="1">
    <location>
        <begin position="341"/>
        <end position="358"/>
    </location>
</feature>
<sequence length="895" mass="95547">MISAFPSPILSVAADVVKDLEGEDALCGLWALFTKCKESLKDGRRLENISWRLWYREMASAQSSPASSPGSLSPSLSDRRSPSPITPISEDGAVAHHVRLCHPPPNIPPDIAQAHSWHGDPLAHPPKSGGRRLSTLSTVSAPMERRKSHSSVGVGKVILDILPCKVDVDSEKQARSHVVPGIVQPRPIVAALPTVQLPATPPHPEGPSFPRVVVVNPTPHPTPPATPSLPHAPTLTAGAQTSTHLLPPAPARSLVSATISPAPASTQPSVPSTTAPQPPTGAASSSASKRASNDAPFASQATPNNTSAKAYNDETLKASDRRFFLQDGSPDVDSPERPASNKASEPQCQSPSSGTSSHMKSEIAGPSAATGAAGAAIGPHAAHAKRPRVQVRKSKERHVPVRPALQRLHSHGARQASQQKRGALAALTSTAAEPKKAAFNIGSVSSTGSRAGPSTKASSRSENGDVSIGRARPAQGGAATAAAAAAAPAKQPPPPQLQPPPPQPAGAAAAGPSQQRRGIVISTSSEYETTSDTDDDSDWASEGDSAEEREKTKSSKKRETAEEARLREAAEEAQRQRDMFAKVPKRSYSNLNRTRSGLLSQLLNPDPNIFPPNHPYRLTRSTQDMTQLGRQGPAPKLQMSKSSAAVPLAAQVTAQVPLAAAPTANDSNSNNNTRPSGYRPKGRPQEAELEDTESEDDNPDDTIQVSRSLAQQKLEALADPSRRRHSDRGLLSQQRERQQHHQQMQEAAAGGGRPGLTQVATAPIPLNHPYNLPPPAPPMTPRTTRRQMLQTELSESLRRNLLWERQVSRVNMTTGRRGGLLGSGLRPLTTMNGDAPAPPQQTQMQQQSQPLPPQQQHAQQAQQPQHHSKAEREEQQRRAMARNRSWADDFHYSGW</sequence>
<feature type="region of interest" description="Disordered" evidence="1">
    <location>
        <begin position="215"/>
        <end position="235"/>
    </location>
</feature>
<feature type="compositionally biased region" description="Polar residues" evidence="1">
    <location>
        <begin position="299"/>
        <end position="309"/>
    </location>
</feature>
<dbReference type="InterPro" id="IPR013860">
    <property type="entry name" value="AreA_GATA"/>
</dbReference>
<feature type="compositionally biased region" description="Basic and acidic residues" evidence="1">
    <location>
        <begin position="311"/>
        <end position="324"/>
    </location>
</feature>
<dbReference type="InterPro" id="IPR021711">
    <property type="entry name" value="DUF3295"/>
</dbReference>
<feature type="compositionally biased region" description="Pro residues" evidence="1">
    <location>
        <begin position="771"/>
        <end position="780"/>
    </location>
</feature>
<feature type="compositionally biased region" description="Low complexity" evidence="1">
    <location>
        <begin position="840"/>
        <end position="865"/>
    </location>
</feature>
<evidence type="ECO:0000259" key="3">
    <source>
        <dbReference type="Pfam" id="PF11702"/>
    </source>
</evidence>
<gene>
    <name evidence="4" type="ORF">PYCCODRAFT_1428948</name>
</gene>
<feature type="compositionally biased region" description="Polar residues" evidence="1">
    <location>
        <begin position="664"/>
        <end position="675"/>
    </location>
</feature>
<feature type="region of interest" description="Disordered" evidence="1">
    <location>
        <begin position="62"/>
        <end position="148"/>
    </location>
</feature>
<dbReference type="EMBL" id="KZ084169">
    <property type="protein sequence ID" value="OSC96692.1"/>
    <property type="molecule type" value="Genomic_DNA"/>
</dbReference>
<name>A0A1Y2I864_TRAC3</name>
<feature type="compositionally biased region" description="Low complexity" evidence="1">
    <location>
        <begin position="62"/>
        <end position="76"/>
    </location>
</feature>
<feature type="compositionally biased region" description="Basic residues" evidence="1">
    <location>
        <begin position="382"/>
        <end position="396"/>
    </location>
</feature>
<dbReference type="Proteomes" id="UP000193067">
    <property type="component" value="Unassembled WGS sequence"/>
</dbReference>
<accession>A0A1Y2I864</accession>
<dbReference type="Pfam" id="PF11702">
    <property type="entry name" value="DUF3295"/>
    <property type="match status" value="1"/>
</dbReference>
<dbReference type="GO" id="GO:0000122">
    <property type="term" value="P:negative regulation of transcription by RNA polymerase II"/>
    <property type="evidence" value="ECO:0007669"/>
    <property type="project" value="TreeGrafter"/>
</dbReference>
<dbReference type="PANTHER" id="PTHR28014">
    <property type="entry name" value="NEGATIVE REGULATOR OF RAS-CAMP PATHWAY"/>
    <property type="match status" value="1"/>
</dbReference>
<organism evidence="4 5">
    <name type="scientific">Trametes coccinea (strain BRFM310)</name>
    <name type="common">Pycnoporus coccineus</name>
    <dbReference type="NCBI Taxonomy" id="1353009"/>
    <lineage>
        <taxon>Eukaryota</taxon>
        <taxon>Fungi</taxon>
        <taxon>Dikarya</taxon>
        <taxon>Basidiomycota</taxon>
        <taxon>Agaricomycotina</taxon>
        <taxon>Agaricomycetes</taxon>
        <taxon>Polyporales</taxon>
        <taxon>Polyporaceae</taxon>
        <taxon>Trametes</taxon>
    </lineage>
</organism>
<feature type="compositionally biased region" description="Acidic residues" evidence="1">
    <location>
        <begin position="687"/>
        <end position="700"/>
    </location>
</feature>
<keyword evidence="5" id="KW-1185">Reference proteome</keyword>
<feature type="region of interest" description="Disordered" evidence="1">
    <location>
        <begin position="657"/>
        <end position="702"/>
    </location>
</feature>
<protein>
    <submittedName>
        <fullName evidence="4">Uncharacterized protein</fullName>
    </submittedName>
</protein>
<evidence type="ECO:0000313" key="5">
    <source>
        <dbReference type="Proteomes" id="UP000193067"/>
    </source>
</evidence>
<dbReference type="PANTHER" id="PTHR28014:SF1">
    <property type="entry name" value="NEGATIVE REGULATOR OF RAS-CAMP PATHWAY"/>
    <property type="match status" value="1"/>
</dbReference>
<feature type="compositionally biased region" description="Polar residues" evidence="1">
    <location>
        <begin position="587"/>
        <end position="603"/>
    </location>
</feature>
<feature type="region of interest" description="Disordered" evidence="1">
    <location>
        <begin position="714"/>
        <end position="783"/>
    </location>
</feature>
<feature type="compositionally biased region" description="Low complexity" evidence="1">
    <location>
        <begin position="505"/>
        <end position="528"/>
    </location>
</feature>
<feature type="compositionally biased region" description="Basic and acidic residues" evidence="1">
    <location>
        <begin position="868"/>
        <end position="877"/>
    </location>
</feature>
<proteinExistence type="predicted"/>
<feature type="compositionally biased region" description="Pro residues" evidence="1">
    <location>
        <begin position="490"/>
        <end position="504"/>
    </location>
</feature>
<feature type="domain" description="DUF3295" evidence="3">
    <location>
        <begin position="769"/>
        <end position="807"/>
    </location>
</feature>
<feature type="compositionally biased region" description="Polar residues" evidence="1">
    <location>
        <begin position="261"/>
        <end position="275"/>
    </location>
</feature>
<dbReference type="AlphaFoldDB" id="A0A1Y2I864"/>
<feature type="compositionally biased region" description="Low complexity" evidence="1">
    <location>
        <begin position="469"/>
        <end position="489"/>
    </location>
</feature>
<evidence type="ECO:0000256" key="1">
    <source>
        <dbReference type="SAM" id="MobiDB-lite"/>
    </source>
</evidence>
<evidence type="ECO:0000313" key="4">
    <source>
        <dbReference type="EMBL" id="OSC96692.1"/>
    </source>
</evidence>